<dbReference type="PROSITE" id="PS51186">
    <property type="entry name" value="GNAT"/>
    <property type="match status" value="1"/>
</dbReference>
<name>A0A328UAP4_9FIRM</name>
<dbReference type="Proteomes" id="UP000249377">
    <property type="component" value="Unassembled WGS sequence"/>
</dbReference>
<feature type="domain" description="N-acetyltransferase" evidence="1">
    <location>
        <begin position="1"/>
        <end position="153"/>
    </location>
</feature>
<dbReference type="Pfam" id="PF13508">
    <property type="entry name" value="Acetyltransf_7"/>
    <property type="match status" value="1"/>
</dbReference>
<dbReference type="SUPFAM" id="SSF55729">
    <property type="entry name" value="Acyl-CoA N-acyltransferases (Nat)"/>
    <property type="match status" value="1"/>
</dbReference>
<protein>
    <submittedName>
        <fullName evidence="2">N-acetyltransferase</fullName>
    </submittedName>
</protein>
<dbReference type="RefSeq" id="WP_112333431.1">
    <property type="nucleotide sequence ID" value="NZ_QLYR01000010.1"/>
</dbReference>
<evidence type="ECO:0000313" key="2">
    <source>
        <dbReference type="EMBL" id="RAQ22690.1"/>
    </source>
</evidence>
<dbReference type="InterPro" id="IPR016181">
    <property type="entry name" value="Acyl_CoA_acyltransferase"/>
</dbReference>
<sequence length="175" mass="20486">MNLEAVTDAAHPMYQKALALYRLSFPLHEQRELPSQERILLDREYHFCLVCDQSVFIGLVLYWETDDAIYIEHLCILPELRNKKYGEQVLSALKARHKTVILEIDPPADSVSERRKGFYERCGFVENPYRHVHPPYHRGNSGHSLVVMTYPKPISPKEYRAFNEYLCGKIMDKAF</sequence>
<dbReference type="EMBL" id="QLYR01000010">
    <property type="protein sequence ID" value="RAQ22690.1"/>
    <property type="molecule type" value="Genomic_DNA"/>
</dbReference>
<keyword evidence="2" id="KW-0808">Transferase</keyword>
<evidence type="ECO:0000259" key="1">
    <source>
        <dbReference type="PROSITE" id="PS51186"/>
    </source>
</evidence>
<comment type="caution">
    <text evidence="2">The sequence shown here is derived from an EMBL/GenBank/DDBJ whole genome shotgun (WGS) entry which is preliminary data.</text>
</comment>
<dbReference type="CDD" id="cd04301">
    <property type="entry name" value="NAT_SF"/>
    <property type="match status" value="1"/>
</dbReference>
<proteinExistence type="predicted"/>
<evidence type="ECO:0000313" key="3">
    <source>
        <dbReference type="Proteomes" id="UP000249377"/>
    </source>
</evidence>
<dbReference type="InterPro" id="IPR000182">
    <property type="entry name" value="GNAT_dom"/>
</dbReference>
<dbReference type="Gene3D" id="3.40.630.30">
    <property type="match status" value="1"/>
</dbReference>
<dbReference type="GO" id="GO:0016747">
    <property type="term" value="F:acyltransferase activity, transferring groups other than amino-acyl groups"/>
    <property type="evidence" value="ECO:0007669"/>
    <property type="project" value="InterPro"/>
</dbReference>
<gene>
    <name evidence="2" type="ORF">DPQ25_12070</name>
</gene>
<dbReference type="AlphaFoldDB" id="A0A328UAP4"/>
<reference evidence="2 3" key="1">
    <citation type="submission" date="2018-06" db="EMBL/GenBank/DDBJ databases">
        <title>Noncontiguous genome sequence of Ruminococcaceae bacterium ASD2818.</title>
        <authorList>
            <person name="Chaplin A.V."/>
            <person name="Sokolova S.R."/>
            <person name="Kochetkova T.O."/>
            <person name="Goltsov A.Y."/>
            <person name="Trofimov D.Y."/>
            <person name="Efimov B.A."/>
        </authorList>
    </citation>
    <scope>NUCLEOTIDE SEQUENCE [LARGE SCALE GENOMIC DNA]</scope>
    <source>
        <strain evidence="2 3">ASD2818</strain>
    </source>
</reference>
<organism evidence="2 3">
    <name type="scientific">Hydrogeniiclostridium mannosilyticum</name>
    <dbReference type="NCBI Taxonomy" id="2764322"/>
    <lineage>
        <taxon>Bacteria</taxon>
        <taxon>Bacillati</taxon>
        <taxon>Bacillota</taxon>
        <taxon>Clostridia</taxon>
        <taxon>Eubacteriales</taxon>
        <taxon>Acutalibacteraceae</taxon>
        <taxon>Hydrogeniiclostridium</taxon>
    </lineage>
</organism>
<accession>A0A328UAP4</accession>
<keyword evidence="3" id="KW-1185">Reference proteome</keyword>